<organism evidence="1">
    <name type="scientific">Arundo donax</name>
    <name type="common">Giant reed</name>
    <name type="synonym">Donax arundinaceus</name>
    <dbReference type="NCBI Taxonomy" id="35708"/>
    <lineage>
        <taxon>Eukaryota</taxon>
        <taxon>Viridiplantae</taxon>
        <taxon>Streptophyta</taxon>
        <taxon>Embryophyta</taxon>
        <taxon>Tracheophyta</taxon>
        <taxon>Spermatophyta</taxon>
        <taxon>Magnoliopsida</taxon>
        <taxon>Liliopsida</taxon>
        <taxon>Poales</taxon>
        <taxon>Poaceae</taxon>
        <taxon>PACMAD clade</taxon>
        <taxon>Arundinoideae</taxon>
        <taxon>Arundineae</taxon>
        <taxon>Arundo</taxon>
    </lineage>
</organism>
<dbReference type="AlphaFoldDB" id="A0A0A9F758"/>
<dbReference type="EMBL" id="GBRH01189744">
    <property type="protein sequence ID" value="JAE08152.1"/>
    <property type="molecule type" value="Transcribed_RNA"/>
</dbReference>
<sequence length="46" mass="5040">MVTVLLGQQLLASEDFAAWPSTELGSGQEIMHFGHLSKRSHQQAMA</sequence>
<accession>A0A0A9F758</accession>
<reference evidence="1" key="2">
    <citation type="journal article" date="2015" name="Data Brief">
        <title>Shoot transcriptome of the giant reed, Arundo donax.</title>
        <authorList>
            <person name="Barrero R.A."/>
            <person name="Guerrero F.D."/>
            <person name="Moolhuijzen P."/>
            <person name="Goolsby J.A."/>
            <person name="Tidwell J."/>
            <person name="Bellgard S.E."/>
            <person name="Bellgard M.I."/>
        </authorList>
    </citation>
    <scope>NUCLEOTIDE SEQUENCE</scope>
    <source>
        <tissue evidence="1">Shoot tissue taken approximately 20 cm above the soil surface</tissue>
    </source>
</reference>
<protein>
    <submittedName>
        <fullName evidence="1">Uncharacterized protein</fullName>
    </submittedName>
</protein>
<reference evidence="1" key="1">
    <citation type="submission" date="2014-09" db="EMBL/GenBank/DDBJ databases">
        <authorList>
            <person name="Magalhaes I.L.F."/>
            <person name="Oliveira U."/>
            <person name="Santos F.R."/>
            <person name="Vidigal T.H.D.A."/>
            <person name="Brescovit A.D."/>
            <person name="Santos A.J."/>
        </authorList>
    </citation>
    <scope>NUCLEOTIDE SEQUENCE</scope>
    <source>
        <tissue evidence="1">Shoot tissue taken approximately 20 cm above the soil surface</tissue>
    </source>
</reference>
<proteinExistence type="predicted"/>
<evidence type="ECO:0000313" key="1">
    <source>
        <dbReference type="EMBL" id="JAE08152.1"/>
    </source>
</evidence>
<name>A0A0A9F758_ARUDO</name>